<reference evidence="14 15" key="1">
    <citation type="journal article" date="2019" name="Nat. Microbiol.">
        <title>Mediterranean grassland soil C-N compound turnover is dependent on rainfall and depth, and is mediated by genomically divergent microorganisms.</title>
        <authorList>
            <person name="Diamond S."/>
            <person name="Andeer P.F."/>
            <person name="Li Z."/>
            <person name="Crits-Christoph A."/>
            <person name="Burstein D."/>
            <person name="Anantharaman K."/>
            <person name="Lane K.R."/>
            <person name="Thomas B.C."/>
            <person name="Pan C."/>
            <person name="Northen T.R."/>
            <person name="Banfield J.F."/>
        </authorList>
    </citation>
    <scope>NUCLEOTIDE SEQUENCE [LARGE SCALE GENOMIC DNA]</scope>
    <source>
        <strain evidence="14">NP_3</strain>
    </source>
</reference>
<feature type="binding site" evidence="10">
    <location>
        <begin position="55"/>
        <end position="59"/>
    </location>
    <ligand>
        <name>GTP</name>
        <dbReference type="ChEBI" id="CHEBI:37565"/>
        <label>1</label>
    </ligand>
</feature>
<dbReference type="PANTHER" id="PTHR43834:SF6">
    <property type="entry name" value="GTPASE DER"/>
    <property type="match status" value="1"/>
</dbReference>
<gene>
    <name evidence="10" type="primary">der</name>
    <name evidence="14" type="ORF">E6H00_10765</name>
</gene>
<feature type="binding site" evidence="10">
    <location>
        <begin position="246"/>
        <end position="250"/>
    </location>
    <ligand>
        <name>GTP</name>
        <dbReference type="ChEBI" id="CHEBI:37565"/>
        <label>2</label>
    </ligand>
</feature>
<keyword evidence="7" id="KW-0630">Potassium</keyword>
<dbReference type="Gene3D" id="3.30.300.20">
    <property type="match status" value="1"/>
</dbReference>
<dbReference type="EMBL" id="VBAK01000130">
    <property type="protein sequence ID" value="TMI89084.1"/>
    <property type="molecule type" value="Genomic_DNA"/>
</dbReference>
<dbReference type="Proteomes" id="UP000318509">
    <property type="component" value="Unassembled WGS sequence"/>
</dbReference>
<dbReference type="Pfam" id="PF01926">
    <property type="entry name" value="MMR_HSR1"/>
    <property type="match status" value="2"/>
</dbReference>
<evidence type="ECO:0000256" key="11">
    <source>
        <dbReference type="PROSITE-ProRule" id="PRU01049"/>
    </source>
</evidence>
<keyword evidence="5 12" id="KW-0677">Repeat</keyword>
<dbReference type="AlphaFoldDB" id="A0A537K017"/>
<dbReference type="PANTHER" id="PTHR43834">
    <property type="entry name" value="GTPASE DER"/>
    <property type="match status" value="1"/>
</dbReference>
<feature type="binding site" evidence="10">
    <location>
        <begin position="199"/>
        <end position="206"/>
    </location>
    <ligand>
        <name>GTP</name>
        <dbReference type="ChEBI" id="CHEBI:37565"/>
        <label>2</label>
    </ligand>
</feature>
<dbReference type="GO" id="GO:0043022">
    <property type="term" value="F:ribosome binding"/>
    <property type="evidence" value="ECO:0007669"/>
    <property type="project" value="TreeGrafter"/>
</dbReference>
<evidence type="ECO:0000259" key="13">
    <source>
        <dbReference type="PROSITE" id="PS51712"/>
    </source>
</evidence>
<dbReference type="PIRSF" id="PIRSF006485">
    <property type="entry name" value="GTP-binding_EngA"/>
    <property type="match status" value="1"/>
</dbReference>
<dbReference type="HAMAP" id="MF_00195">
    <property type="entry name" value="GTPase_Der"/>
    <property type="match status" value="1"/>
</dbReference>
<dbReference type="GO" id="GO:0008033">
    <property type="term" value="P:tRNA processing"/>
    <property type="evidence" value="ECO:0007669"/>
    <property type="project" value="UniProtKB-KW"/>
</dbReference>
<dbReference type="InterPro" id="IPR031166">
    <property type="entry name" value="G_ENGA"/>
</dbReference>
<dbReference type="InterPro" id="IPR027417">
    <property type="entry name" value="P-loop_NTPase"/>
</dbReference>
<dbReference type="InterPro" id="IPR015946">
    <property type="entry name" value="KH_dom-like_a/b"/>
</dbReference>
<dbReference type="InterPro" id="IPR006073">
    <property type="entry name" value="GTP-bd"/>
</dbReference>
<dbReference type="FunFam" id="3.30.300.20:FF:000004">
    <property type="entry name" value="GTPase Der"/>
    <property type="match status" value="1"/>
</dbReference>
<evidence type="ECO:0000313" key="15">
    <source>
        <dbReference type="Proteomes" id="UP000318509"/>
    </source>
</evidence>
<evidence type="ECO:0000256" key="7">
    <source>
        <dbReference type="ARBA" id="ARBA00022958"/>
    </source>
</evidence>
<organism evidence="14 15">
    <name type="scientific">Candidatus Segetimicrobium genomatis</name>
    <dbReference type="NCBI Taxonomy" id="2569760"/>
    <lineage>
        <taxon>Bacteria</taxon>
        <taxon>Bacillati</taxon>
        <taxon>Candidatus Sysuimicrobiota</taxon>
        <taxon>Candidatus Sysuimicrobiia</taxon>
        <taxon>Candidatus Sysuimicrobiales</taxon>
        <taxon>Candidatus Segetimicrobiaceae</taxon>
        <taxon>Candidatus Segetimicrobium</taxon>
    </lineage>
</organism>
<dbReference type="FunFam" id="3.40.50.300:FF:000057">
    <property type="entry name" value="GTPase Der"/>
    <property type="match status" value="1"/>
</dbReference>
<feature type="domain" description="EngA-type G" evidence="13">
    <location>
        <begin position="193"/>
        <end position="366"/>
    </location>
</feature>
<evidence type="ECO:0000256" key="5">
    <source>
        <dbReference type="ARBA" id="ARBA00022737"/>
    </source>
</evidence>
<keyword evidence="8 10" id="KW-0342">GTP-binding</keyword>
<name>A0A537K017_9BACT</name>
<comment type="function">
    <text evidence="10 12">GTPase that plays an essential role in the late steps of ribosome biogenesis.</text>
</comment>
<dbReference type="InterPro" id="IPR032859">
    <property type="entry name" value="KH_dom-like"/>
</dbReference>
<accession>A0A537K017</accession>
<keyword evidence="3 10" id="KW-0690">Ribosome biogenesis</keyword>
<dbReference type="PRINTS" id="PR00326">
    <property type="entry name" value="GTP1OBG"/>
</dbReference>
<evidence type="ECO:0000256" key="1">
    <source>
        <dbReference type="ARBA" id="ARBA00008279"/>
    </source>
</evidence>
<feature type="binding site" evidence="10">
    <location>
        <begin position="8"/>
        <end position="15"/>
    </location>
    <ligand>
        <name>GTP</name>
        <dbReference type="ChEBI" id="CHEBI:37565"/>
        <label>1</label>
    </ligand>
</feature>
<feature type="binding site" evidence="10">
    <location>
        <begin position="311"/>
        <end position="314"/>
    </location>
    <ligand>
        <name>GTP</name>
        <dbReference type="ChEBI" id="CHEBI:37565"/>
        <label>2</label>
    </ligand>
</feature>
<evidence type="ECO:0000313" key="14">
    <source>
        <dbReference type="EMBL" id="TMI89084.1"/>
    </source>
</evidence>
<feature type="domain" description="EngA-type G" evidence="13">
    <location>
        <begin position="2"/>
        <end position="166"/>
    </location>
</feature>
<dbReference type="FunFam" id="3.40.50.300:FF:000494">
    <property type="entry name" value="tRNA modification GTPase MnmE"/>
    <property type="match status" value="1"/>
</dbReference>
<evidence type="ECO:0000256" key="4">
    <source>
        <dbReference type="ARBA" id="ARBA00022694"/>
    </source>
</evidence>
<sequence length="461" mass="49340">MPTVAIVGRPNVGKSSLFNRLLTRRHAIVSDVPGVTRDRLEAPCQWAGREFVLIDTGGLVQGAAEPLVVQVRRQAERAIAGAGAVLFVVDADAGLTPQDEEIAGVLRRSRRPVLVVANKVDTPERASGAYEFHALGLGEPIMVSATQGLGIGDLLDAVLAILPEGGVRGGEGTEGAAGPGPHPAAAGEAEAAIGVVFLGRPNVGKSSLVNALLGEDRVIVDAIPGTTRDAIDTPLRYDGRPVVLIDTAGLRRKTHVEAGVEFYSTRRAHDAVSRADVGVLVVDAVEGITDQDQRIAREVYEAGRAVVCAVNKWDLLNGHTPEQIHRVAQQRLRFVPDVQVCLTVATQGRGIAKLMAAVFRAAGARASRIATGPLNRALEEALRANQPPSDATGRKLHIYYATQPSTQPPTIVLFVNDPRLLTVEYQRYLERRFRGAFGLAGTPIRWVLRRRRPGTPARTMP</sequence>
<dbReference type="Pfam" id="PF14714">
    <property type="entry name" value="KH_dom-like"/>
    <property type="match status" value="1"/>
</dbReference>
<proteinExistence type="inferred from homology"/>
<protein>
    <recommendedName>
        <fullName evidence="2 10">GTPase Der</fullName>
    </recommendedName>
    <alternativeName>
        <fullName evidence="9 10">GTP-binding protein EngA</fullName>
    </alternativeName>
</protein>
<comment type="caution">
    <text evidence="14">The sequence shown here is derived from an EMBL/GenBank/DDBJ whole genome shotgun (WGS) entry which is preliminary data.</text>
</comment>
<dbReference type="GO" id="GO:0042254">
    <property type="term" value="P:ribosome biogenesis"/>
    <property type="evidence" value="ECO:0007669"/>
    <property type="project" value="UniProtKB-KW"/>
</dbReference>
<dbReference type="NCBIfam" id="TIGR03594">
    <property type="entry name" value="GTPase_EngA"/>
    <property type="match status" value="1"/>
</dbReference>
<keyword evidence="4" id="KW-0819">tRNA processing</keyword>
<dbReference type="NCBIfam" id="TIGR00231">
    <property type="entry name" value="small_GTP"/>
    <property type="match status" value="2"/>
</dbReference>
<evidence type="ECO:0000256" key="12">
    <source>
        <dbReference type="RuleBase" id="RU004481"/>
    </source>
</evidence>
<comment type="similarity">
    <text evidence="1 10 11 12">Belongs to the TRAFAC class TrmE-Era-EngA-EngB-Septin-like GTPase superfamily. EngA (Der) GTPase family.</text>
</comment>
<dbReference type="Gene3D" id="3.40.50.300">
    <property type="entry name" value="P-loop containing nucleotide triphosphate hydrolases"/>
    <property type="match status" value="2"/>
</dbReference>
<keyword evidence="6 10" id="KW-0547">Nucleotide-binding</keyword>
<comment type="subunit">
    <text evidence="10">Associates with the 50S ribosomal subunit.</text>
</comment>
<dbReference type="InterPro" id="IPR005225">
    <property type="entry name" value="Small_GTP-bd"/>
</dbReference>
<dbReference type="CDD" id="cd01895">
    <property type="entry name" value="EngA2"/>
    <property type="match status" value="1"/>
</dbReference>
<evidence type="ECO:0000256" key="9">
    <source>
        <dbReference type="ARBA" id="ARBA00032345"/>
    </source>
</evidence>
<feature type="binding site" evidence="10">
    <location>
        <begin position="118"/>
        <end position="121"/>
    </location>
    <ligand>
        <name>GTP</name>
        <dbReference type="ChEBI" id="CHEBI:37565"/>
        <label>1</label>
    </ligand>
</feature>
<dbReference type="PROSITE" id="PS51712">
    <property type="entry name" value="G_ENGA"/>
    <property type="match status" value="2"/>
</dbReference>
<dbReference type="SUPFAM" id="SSF52540">
    <property type="entry name" value="P-loop containing nucleoside triphosphate hydrolases"/>
    <property type="match status" value="2"/>
</dbReference>
<evidence type="ECO:0000256" key="2">
    <source>
        <dbReference type="ARBA" id="ARBA00020953"/>
    </source>
</evidence>
<evidence type="ECO:0000256" key="6">
    <source>
        <dbReference type="ARBA" id="ARBA00022741"/>
    </source>
</evidence>
<evidence type="ECO:0000256" key="3">
    <source>
        <dbReference type="ARBA" id="ARBA00022517"/>
    </source>
</evidence>
<dbReference type="InterPro" id="IPR016484">
    <property type="entry name" value="GTPase_Der"/>
</dbReference>
<evidence type="ECO:0000256" key="10">
    <source>
        <dbReference type="HAMAP-Rule" id="MF_00195"/>
    </source>
</evidence>
<dbReference type="CDD" id="cd01894">
    <property type="entry name" value="EngA1"/>
    <property type="match status" value="1"/>
</dbReference>
<dbReference type="GO" id="GO:0005525">
    <property type="term" value="F:GTP binding"/>
    <property type="evidence" value="ECO:0007669"/>
    <property type="project" value="UniProtKB-UniRule"/>
</dbReference>
<evidence type="ECO:0000256" key="8">
    <source>
        <dbReference type="ARBA" id="ARBA00023134"/>
    </source>
</evidence>